<accession>A0A822XT34</accession>
<name>A0A822XT34_NELNU</name>
<gene>
    <name evidence="2" type="ORF">HUJ06_025023</name>
</gene>
<dbReference type="EMBL" id="DUZY01000001">
    <property type="protein sequence ID" value="DAD23560.1"/>
    <property type="molecule type" value="Genomic_DNA"/>
</dbReference>
<protein>
    <submittedName>
        <fullName evidence="2">Uncharacterized protein</fullName>
    </submittedName>
</protein>
<evidence type="ECO:0000256" key="1">
    <source>
        <dbReference type="SAM" id="MobiDB-lite"/>
    </source>
</evidence>
<dbReference type="Proteomes" id="UP000607653">
    <property type="component" value="Unassembled WGS sequence"/>
</dbReference>
<evidence type="ECO:0000313" key="3">
    <source>
        <dbReference type="Proteomes" id="UP000607653"/>
    </source>
</evidence>
<organism evidence="2 3">
    <name type="scientific">Nelumbo nucifera</name>
    <name type="common">Sacred lotus</name>
    <dbReference type="NCBI Taxonomy" id="4432"/>
    <lineage>
        <taxon>Eukaryota</taxon>
        <taxon>Viridiplantae</taxon>
        <taxon>Streptophyta</taxon>
        <taxon>Embryophyta</taxon>
        <taxon>Tracheophyta</taxon>
        <taxon>Spermatophyta</taxon>
        <taxon>Magnoliopsida</taxon>
        <taxon>Proteales</taxon>
        <taxon>Nelumbonaceae</taxon>
        <taxon>Nelumbo</taxon>
    </lineage>
</organism>
<dbReference type="AlphaFoldDB" id="A0A822XT34"/>
<reference evidence="2 3" key="1">
    <citation type="journal article" date="2020" name="Mol. Biol. Evol.">
        <title>Distinct Expression and Methylation Patterns for Genes with Different Fates following a Single Whole-Genome Duplication in Flowering Plants.</title>
        <authorList>
            <person name="Shi T."/>
            <person name="Rahmani R.S."/>
            <person name="Gugger P.F."/>
            <person name="Wang M."/>
            <person name="Li H."/>
            <person name="Zhang Y."/>
            <person name="Li Z."/>
            <person name="Wang Q."/>
            <person name="Van de Peer Y."/>
            <person name="Marchal K."/>
            <person name="Chen J."/>
        </authorList>
    </citation>
    <scope>NUCLEOTIDE SEQUENCE [LARGE SCALE GENOMIC DNA]</scope>
    <source>
        <tissue evidence="2">Leaf</tissue>
    </source>
</reference>
<keyword evidence="3" id="KW-1185">Reference proteome</keyword>
<proteinExistence type="predicted"/>
<feature type="region of interest" description="Disordered" evidence="1">
    <location>
        <begin position="55"/>
        <end position="76"/>
    </location>
</feature>
<evidence type="ECO:0000313" key="2">
    <source>
        <dbReference type="EMBL" id="DAD23560.1"/>
    </source>
</evidence>
<comment type="caution">
    <text evidence="2">The sequence shown here is derived from an EMBL/GenBank/DDBJ whole genome shotgun (WGS) entry which is preliminary data.</text>
</comment>
<sequence>MAKKTKFPCLQEFPWQDKETNRKRERFDSSSDIQWFFFEWRRRREEKRDRFSFVGEQSEEGEKTKTVFPTDPRRPRVRGASQERAVFETAFLFIAFLSYFSSLDVSNLRPWMRGDVYQRNASRYVADMQPSGDPPILHHQVIDMIHVLDDKQGLSEPLGLFYDTIHSNMAVVRDCKLKLITLGCGALICHVSKRGQVGPKTNGFKKFKP</sequence>